<protein>
    <submittedName>
        <fullName evidence="1">Uncharacterized protein</fullName>
    </submittedName>
</protein>
<evidence type="ECO:0000313" key="2">
    <source>
        <dbReference type="Proteomes" id="UP000540685"/>
    </source>
</evidence>
<gene>
    <name evidence="1" type="ORF">F4562_006950</name>
</gene>
<dbReference type="AlphaFoldDB" id="A0A7W9INF8"/>
<organism evidence="1 2">
    <name type="scientific">Streptosporangium becharense</name>
    <dbReference type="NCBI Taxonomy" id="1816182"/>
    <lineage>
        <taxon>Bacteria</taxon>
        <taxon>Bacillati</taxon>
        <taxon>Actinomycetota</taxon>
        <taxon>Actinomycetes</taxon>
        <taxon>Streptosporangiales</taxon>
        <taxon>Streptosporangiaceae</taxon>
        <taxon>Streptosporangium</taxon>
    </lineage>
</organism>
<reference evidence="1 2" key="1">
    <citation type="submission" date="2020-08" db="EMBL/GenBank/DDBJ databases">
        <title>Sequencing the genomes of 1000 actinobacteria strains.</title>
        <authorList>
            <person name="Klenk H.-P."/>
        </authorList>
    </citation>
    <scope>NUCLEOTIDE SEQUENCE [LARGE SCALE GENOMIC DNA]</scope>
    <source>
        <strain evidence="1 2">DSM 46887</strain>
    </source>
</reference>
<proteinExistence type="predicted"/>
<dbReference type="EMBL" id="JACHMP010000002">
    <property type="protein sequence ID" value="MBB5823801.1"/>
    <property type="molecule type" value="Genomic_DNA"/>
</dbReference>
<dbReference type="Proteomes" id="UP000540685">
    <property type="component" value="Unassembled WGS sequence"/>
</dbReference>
<keyword evidence="2" id="KW-1185">Reference proteome</keyword>
<name>A0A7W9INF8_9ACTN</name>
<comment type="caution">
    <text evidence="1">The sequence shown here is derived from an EMBL/GenBank/DDBJ whole genome shotgun (WGS) entry which is preliminary data.</text>
</comment>
<evidence type="ECO:0000313" key="1">
    <source>
        <dbReference type="EMBL" id="MBB5823801.1"/>
    </source>
</evidence>
<sequence length="79" mass="8805">MSQPTPQQLHAAIDELRRRCVPRIPWWQVALQADLTENALRQMARGTASDRTRARAAAWLARHTAPAPGPVTTTAKDNH</sequence>
<dbReference type="RefSeq" id="WP_184538015.1">
    <property type="nucleotide sequence ID" value="NZ_JACHMP010000002.1"/>
</dbReference>
<accession>A0A7W9INF8</accession>